<evidence type="ECO:0000256" key="5">
    <source>
        <dbReference type="ARBA" id="ARBA00023002"/>
    </source>
</evidence>
<keyword evidence="8" id="KW-1185">Reference proteome</keyword>
<evidence type="ECO:0000256" key="3">
    <source>
        <dbReference type="ARBA" id="ARBA00022630"/>
    </source>
</evidence>
<feature type="domain" description="Glucose-methanol-choline oxidoreductase C-terminal" evidence="6">
    <location>
        <begin position="316"/>
        <end position="431"/>
    </location>
</feature>
<evidence type="ECO:0000256" key="1">
    <source>
        <dbReference type="ARBA" id="ARBA00001974"/>
    </source>
</evidence>
<evidence type="ECO:0000256" key="2">
    <source>
        <dbReference type="ARBA" id="ARBA00010790"/>
    </source>
</evidence>
<dbReference type="Gene3D" id="3.50.50.60">
    <property type="entry name" value="FAD/NAD(P)-binding domain"/>
    <property type="match status" value="2"/>
</dbReference>
<proteinExistence type="inferred from homology"/>
<name>A0A7W8E6J8_9BACT</name>
<evidence type="ECO:0000313" key="7">
    <source>
        <dbReference type="EMBL" id="MBB5060752.1"/>
    </source>
</evidence>
<evidence type="ECO:0000256" key="4">
    <source>
        <dbReference type="ARBA" id="ARBA00022827"/>
    </source>
</evidence>
<dbReference type="Pfam" id="PF05199">
    <property type="entry name" value="GMC_oxred_C"/>
    <property type="match status" value="1"/>
</dbReference>
<dbReference type="PANTHER" id="PTHR42784:SF1">
    <property type="entry name" value="PYRANOSE 2-OXIDASE"/>
    <property type="match status" value="1"/>
</dbReference>
<comment type="cofactor">
    <cofactor evidence="1">
        <name>FAD</name>
        <dbReference type="ChEBI" id="CHEBI:57692"/>
    </cofactor>
</comment>
<sequence>MAERFVNDFEQPYEQIEPFAWLRMQGVGGRLLGWEGQSYRFSELDFMARAHDGYGTNWPINYKRLVPYYEEAERYLRIVGTTDNIPQLPDSIYSKAAAQSLAEGLIREPAAKHLGIKVIPARLSQRSFAKREQRESDERGYTPLGAIEQGLRTGRLTLRTGAIVTELIVEGNQVRGVQIVEGESSISEAYANVVFLCASTLESTRLLLRCACLKSNKTLGRYLMDHVMGGGAFGYVDMPKAALAASKREPQRIYIPRFRNIDHRITNGFIRGYGIQGKVITDSPEECLAEKSSRVTKTIRLRVVLSAFGECLARYENSVALSATTDRWGRPNLAIGARWCKNEERLMQDAATQCTRLLEVCGVKDIQTTSMLSTPGLAIHEVGTARMGENPEESVVDPNCEAHAVRGLFVTDGACWVSSGCQNPTLTMLAITGMACEVVTRRFNLEKRRT</sequence>
<keyword evidence="3" id="KW-0285">Flavoprotein</keyword>
<dbReference type="RefSeq" id="WP_184223239.1">
    <property type="nucleotide sequence ID" value="NZ_JACHIP010000018.1"/>
</dbReference>
<comment type="caution">
    <text evidence="7">The sequence shown here is derived from an EMBL/GenBank/DDBJ whole genome shotgun (WGS) entry which is preliminary data.</text>
</comment>
<gene>
    <name evidence="7" type="ORF">HDF16_005488</name>
</gene>
<reference evidence="7 8" key="1">
    <citation type="submission" date="2020-08" db="EMBL/GenBank/DDBJ databases">
        <title>Genomic Encyclopedia of Type Strains, Phase IV (KMG-V): Genome sequencing to study the core and pangenomes of soil and plant-associated prokaryotes.</title>
        <authorList>
            <person name="Whitman W."/>
        </authorList>
    </citation>
    <scope>NUCLEOTIDE SEQUENCE [LARGE SCALE GENOMIC DNA]</scope>
    <source>
        <strain evidence="7 8">M8UP14</strain>
    </source>
</reference>
<dbReference type="AlphaFoldDB" id="A0A7W8E6J8"/>
<keyword evidence="4" id="KW-0274">FAD</keyword>
<dbReference type="Proteomes" id="UP000540989">
    <property type="component" value="Unassembled WGS sequence"/>
</dbReference>
<dbReference type="InterPro" id="IPR007867">
    <property type="entry name" value="GMC_OxRtase_C"/>
</dbReference>
<dbReference type="SUPFAM" id="SSF51905">
    <property type="entry name" value="FAD/NAD(P)-binding domain"/>
    <property type="match status" value="1"/>
</dbReference>
<dbReference type="GO" id="GO:0016614">
    <property type="term" value="F:oxidoreductase activity, acting on CH-OH group of donors"/>
    <property type="evidence" value="ECO:0007669"/>
    <property type="project" value="InterPro"/>
</dbReference>
<dbReference type="InterPro" id="IPR051473">
    <property type="entry name" value="P2Ox-like"/>
</dbReference>
<dbReference type="InterPro" id="IPR036188">
    <property type="entry name" value="FAD/NAD-bd_sf"/>
</dbReference>
<accession>A0A7W8E6J8</accession>
<evidence type="ECO:0000313" key="8">
    <source>
        <dbReference type="Proteomes" id="UP000540989"/>
    </source>
</evidence>
<dbReference type="EMBL" id="JACHIP010000018">
    <property type="protein sequence ID" value="MBB5060752.1"/>
    <property type="molecule type" value="Genomic_DNA"/>
</dbReference>
<dbReference type="SUPFAM" id="SSF54373">
    <property type="entry name" value="FAD-linked reductases, C-terminal domain"/>
    <property type="match status" value="1"/>
</dbReference>
<dbReference type="PANTHER" id="PTHR42784">
    <property type="entry name" value="PYRANOSE 2-OXIDASE"/>
    <property type="match status" value="1"/>
</dbReference>
<evidence type="ECO:0000259" key="6">
    <source>
        <dbReference type="Pfam" id="PF05199"/>
    </source>
</evidence>
<protein>
    <submittedName>
        <fullName evidence="7">Choline dehydrogenase-like flavoprotein</fullName>
    </submittedName>
</protein>
<organism evidence="7 8">
    <name type="scientific">Granulicella aggregans</name>
    <dbReference type="NCBI Taxonomy" id="474949"/>
    <lineage>
        <taxon>Bacteria</taxon>
        <taxon>Pseudomonadati</taxon>
        <taxon>Acidobacteriota</taxon>
        <taxon>Terriglobia</taxon>
        <taxon>Terriglobales</taxon>
        <taxon>Acidobacteriaceae</taxon>
        <taxon>Granulicella</taxon>
    </lineage>
</organism>
<keyword evidence="5" id="KW-0560">Oxidoreductase</keyword>
<comment type="similarity">
    <text evidence="2">Belongs to the GMC oxidoreductase family.</text>
</comment>